<proteinExistence type="predicted"/>
<accession>A0A419PJK5</accession>
<protein>
    <submittedName>
        <fullName evidence="2">Uncharacterized protein</fullName>
    </submittedName>
</protein>
<keyword evidence="3" id="KW-1185">Reference proteome</keyword>
<gene>
    <name evidence="2" type="ORF">CSKR_102602</name>
</gene>
<name>A0A419PJK5_CLOSI</name>
<comment type="caution">
    <text evidence="2">The sequence shown here is derived from an EMBL/GenBank/DDBJ whole genome shotgun (WGS) entry which is preliminary data.</text>
</comment>
<evidence type="ECO:0000313" key="2">
    <source>
        <dbReference type="EMBL" id="KAG5444995.1"/>
    </source>
</evidence>
<reference evidence="2 3" key="2">
    <citation type="journal article" date="2021" name="Genomics">
        <title>High-quality reference genome for Clonorchis sinensis.</title>
        <authorList>
            <person name="Young N.D."/>
            <person name="Stroehlein A.J."/>
            <person name="Kinkar L."/>
            <person name="Wang T."/>
            <person name="Sohn W.M."/>
            <person name="Chang B.C.H."/>
            <person name="Kaur P."/>
            <person name="Weisz D."/>
            <person name="Dudchenko O."/>
            <person name="Aiden E.L."/>
            <person name="Korhonen P.K."/>
            <person name="Gasser R.B."/>
        </authorList>
    </citation>
    <scope>NUCLEOTIDE SEQUENCE [LARGE SCALE GENOMIC DNA]</scope>
    <source>
        <strain evidence="2">Cs-k2</strain>
    </source>
</reference>
<reference evidence="2 3" key="1">
    <citation type="journal article" date="2018" name="Biotechnol. Adv.">
        <title>Improved genomic resources and new bioinformatic workflow for the carcinogenic parasite Clonorchis sinensis: Biotechnological implications.</title>
        <authorList>
            <person name="Wang D."/>
            <person name="Korhonen P.K."/>
            <person name="Gasser R.B."/>
            <person name="Young N.D."/>
        </authorList>
    </citation>
    <scope>NUCLEOTIDE SEQUENCE [LARGE SCALE GENOMIC DNA]</scope>
    <source>
        <strain evidence="2">Cs-k2</strain>
    </source>
</reference>
<dbReference type="EMBL" id="NIRI02000056">
    <property type="protein sequence ID" value="KAG5444995.1"/>
    <property type="molecule type" value="Genomic_DNA"/>
</dbReference>
<feature type="compositionally biased region" description="Basic and acidic residues" evidence="1">
    <location>
        <begin position="179"/>
        <end position="191"/>
    </location>
</feature>
<evidence type="ECO:0000256" key="1">
    <source>
        <dbReference type="SAM" id="MobiDB-lite"/>
    </source>
</evidence>
<dbReference type="Proteomes" id="UP000286415">
    <property type="component" value="Unassembled WGS sequence"/>
</dbReference>
<dbReference type="AlphaFoldDB" id="A0A419PJK5"/>
<feature type="region of interest" description="Disordered" evidence="1">
    <location>
        <begin position="169"/>
        <end position="191"/>
    </location>
</feature>
<sequence length="191" mass="21348">MILPGCLSWGEMAQLGQPGSIPGLVLPPDGMAARYRKGATAERFFQAQERVWMRYPNLSRVLKSLTNRLGDRSVRFLGSTFSNPSFLGEGSIAASMSMDMLVAWGKHLSVFILLSQSGGRPFLTRSSSGEYSINTDELAVIRARIYRLEGPWFEPDLRRSNSRLVLGNPGELSSSQYSPRDHWRTEARPPR</sequence>
<dbReference type="InParanoid" id="A0A419PJK5"/>
<evidence type="ECO:0000313" key="3">
    <source>
        <dbReference type="Proteomes" id="UP000286415"/>
    </source>
</evidence>
<organism evidence="2 3">
    <name type="scientific">Clonorchis sinensis</name>
    <name type="common">Chinese liver fluke</name>
    <dbReference type="NCBI Taxonomy" id="79923"/>
    <lineage>
        <taxon>Eukaryota</taxon>
        <taxon>Metazoa</taxon>
        <taxon>Spiralia</taxon>
        <taxon>Lophotrochozoa</taxon>
        <taxon>Platyhelminthes</taxon>
        <taxon>Trematoda</taxon>
        <taxon>Digenea</taxon>
        <taxon>Opisthorchiida</taxon>
        <taxon>Opisthorchiata</taxon>
        <taxon>Opisthorchiidae</taxon>
        <taxon>Clonorchis</taxon>
    </lineage>
</organism>